<dbReference type="Gene3D" id="2.60.120.10">
    <property type="entry name" value="Jelly Rolls"/>
    <property type="match status" value="1"/>
</dbReference>
<dbReference type="AlphaFoldDB" id="A0A1N6JYD7"/>
<name>A0A1N6JYD7_9BACT</name>
<dbReference type="STRING" id="536979.SAMN04488055_4685"/>
<evidence type="ECO:0000313" key="2">
    <source>
        <dbReference type="Proteomes" id="UP000185003"/>
    </source>
</evidence>
<evidence type="ECO:0008006" key="3">
    <source>
        <dbReference type="Google" id="ProtNLM"/>
    </source>
</evidence>
<keyword evidence="2" id="KW-1185">Reference proteome</keyword>
<dbReference type="RefSeq" id="WP_074241997.1">
    <property type="nucleotide sequence ID" value="NZ_FSRA01000002.1"/>
</dbReference>
<dbReference type="InterPro" id="IPR018490">
    <property type="entry name" value="cNMP-bd_dom_sf"/>
</dbReference>
<accession>A0A1N6JYD7</accession>
<evidence type="ECO:0000313" key="1">
    <source>
        <dbReference type="EMBL" id="SIO49273.1"/>
    </source>
</evidence>
<organism evidence="1 2">
    <name type="scientific">Chitinophaga niabensis</name>
    <dbReference type="NCBI Taxonomy" id="536979"/>
    <lineage>
        <taxon>Bacteria</taxon>
        <taxon>Pseudomonadati</taxon>
        <taxon>Bacteroidota</taxon>
        <taxon>Chitinophagia</taxon>
        <taxon>Chitinophagales</taxon>
        <taxon>Chitinophagaceae</taxon>
        <taxon>Chitinophaga</taxon>
    </lineage>
</organism>
<dbReference type="EMBL" id="FSRA01000002">
    <property type="protein sequence ID" value="SIO49273.1"/>
    <property type="molecule type" value="Genomic_DNA"/>
</dbReference>
<dbReference type="SUPFAM" id="SSF51206">
    <property type="entry name" value="cAMP-binding domain-like"/>
    <property type="match status" value="1"/>
</dbReference>
<sequence>MENMNQEAIYSQLREALCKDKPVADADWNVFIEITRIDQFEENEVIVEPGQLSTHSYFVIKGLLMCYRPLGSKNAILWFRAENEYAFTVDKLNLGKASRVNEERLVALEDSIVVSIRHEDLAELQISNQRVLDMMHDLFMKTLFTFDNLSKRTMNDPEHDYEWVQQHVTFDLNRVPLSYLSTYLCTSAKRVVEIYIERSRKNS</sequence>
<dbReference type="InterPro" id="IPR014710">
    <property type="entry name" value="RmlC-like_jellyroll"/>
</dbReference>
<gene>
    <name evidence="1" type="ORF">SAMN04488055_4685</name>
</gene>
<dbReference type="OrthoDB" id="792939at2"/>
<dbReference type="Proteomes" id="UP000185003">
    <property type="component" value="Unassembled WGS sequence"/>
</dbReference>
<proteinExistence type="predicted"/>
<reference evidence="1 2" key="1">
    <citation type="submission" date="2016-11" db="EMBL/GenBank/DDBJ databases">
        <authorList>
            <person name="Jaros S."/>
            <person name="Januszkiewicz K."/>
            <person name="Wedrychowicz H."/>
        </authorList>
    </citation>
    <scope>NUCLEOTIDE SEQUENCE [LARGE SCALE GENOMIC DNA]</scope>
    <source>
        <strain evidence="1 2">DSM 24787</strain>
    </source>
</reference>
<protein>
    <recommendedName>
        <fullName evidence="3">cAMP-binding domain of CRP or a regulatory subunit of cAMP-dependent protein kinases</fullName>
    </recommendedName>
</protein>